<keyword evidence="2" id="KW-1003">Cell membrane</keyword>
<keyword evidence="9" id="KW-1185">Reference proteome</keyword>
<evidence type="ECO:0000256" key="6">
    <source>
        <dbReference type="SAM" id="Phobius"/>
    </source>
</evidence>
<evidence type="ECO:0000259" key="7">
    <source>
        <dbReference type="Pfam" id="PF00482"/>
    </source>
</evidence>
<dbReference type="Proteomes" id="UP001596990">
    <property type="component" value="Unassembled WGS sequence"/>
</dbReference>
<feature type="transmembrane region" description="Helical" evidence="6">
    <location>
        <begin position="275"/>
        <end position="299"/>
    </location>
</feature>
<dbReference type="InterPro" id="IPR018076">
    <property type="entry name" value="T2SS_GspF_dom"/>
</dbReference>
<reference evidence="9" key="1">
    <citation type="journal article" date="2019" name="Int. J. Syst. Evol. Microbiol.">
        <title>The Global Catalogue of Microorganisms (GCM) 10K type strain sequencing project: providing services to taxonomists for standard genome sequencing and annotation.</title>
        <authorList>
            <consortium name="The Broad Institute Genomics Platform"/>
            <consortium name="The Broad Institute Genome Sequencing Center for Infectious Disease"/>
            <person name="Wu L."/>
            <person name="Ma J."/>
        </authorList>
    </citation>
    <scope>NUCLEOTIDE SEQUENCE [LARGE SCALE GENOMIC DNA]</scope>
    <source>
        <strain evidence="9">CCUG 56607</strain>
    </source>
</reference>
<evidence type="ECO:0000256" key="3">
    <source>
        <dbReference type="ARBA" id="ARBA00022692"/>
    </source>
</evidence>
<keyword evidence="5 6" id="KW-0472">Membrane</keyword>
<feature type="transmembrane region" description="Helical" evidence="6">
    <location>
        <begin position="126"/>
        <end position="147"/>
    </location>
</feature>
<evidence type="ECO:0000256" key="1">
    <source>
        <dbReference type="ARBA" id="ARBA00004651"/>
    </source>
</evidence>
<dbReference type="PANTHER" id="PTHR35007">
    <property type="entry name" value="INTEGRAL MEMBRANE PROTEIN-RELATED"/>
    <property type="match status" value="1"/>
</dbReference>
<evidence type="ECO:0000256" key="5">
    <source>
        <dbReference type="ARBA" id="ARBA00023136"/>
    </source>
</evidence>
<sequence length="302" mass="34107">MIYIFFFFTISLLIYGLVVFKAEKKQKVNKRVSSIFEKESHQSSVEDKSKKTSKSRIISSLLTQLKRSFKTSISNEKRDRLERKLQRAGNPFGMGPVEFRILQFVFIVVVPFVGFGYSLVLGLPGGAAFLIVIVSFLLAIYLPDYILKKKAKVRSYLSTRELPDFLDLLTVSLEAGLGFDGAISKVVSKKEGVLADEFRRCLEEIRLGKTRRQALNGITDRLLNEDVRSLIGSVNQAEKLGIGMVQVLRVQSNEVRDTRKQKAEEEAMKAPVKMLFPLVIFIFPSLFIILLGPAVIQFVDAF</sequence>
<proteinExistence type="predicted"/>
<dbReference type="Pfam" id="PF00482">
    <property type="entry name" value="T2SSF"/>
    <property type="match status" value="1"/>
</dbReference>
<dbReference type="RefSeq" id="WP_386060649.1">
    <property type="nucleotide sequence ID" value="NZ_JBHTKL010000005.1"/>
</dbReference>
<organism evidence="8 9">
    <name type="scientific">Thalassobacillus hwangdonensis</name>
    <dbReference type="NCBI Taxonomy" id="546108"/>
    <lineage>
        <taxon>Bacteria</taxon>
        <taxon>Bacillati</taxon>
        <taxon>Bacillota</taxon>
        <taxon>Bacilli</taxon>
        <taxon>Bacillales</taxon>
        <taxon>Bacillaceae</taxon>
        <taxon>Thalassobacillus</taxon>
    </lineage>
</organism>
<comment type="caution">
    <text evidence="8">The sequence shown here is derived from an EMBL/GenBank/DDBJ whole genome shotgun (WGS) entry which is preliminary data.</text>
</comment>
<evidence type="ECO:0000256" key="4">
    <source>
        <dbReference type="ARBA" id="ARBA00022989"/>
    </source>
</evidence>
<feature type="transmembrane region" description="Helical" evidence="6">
    <location>
        <begin position="6"/>
        <end position="22"/>
    </location>
</feature>
<dbReference type="EMBL" id="JBHTKL010000005">
    <property type="protein sequence ID" value="MFD1019931.1"/>
    <property type="molecule type" value="Genomic_DNA"/>
</dbReference>
<feature type="domain" description="Type II secretion system protein GspF" evidence="7">
    <location>
        <begin position="165"/>
        <end position="291"/>
    </location>
</feature>
<evidence type="ECO:0000256" key="2">
    <source>
        <dbReference type="ARBA" id="ARBA00022475"/>
    </source>
</evidence>
<gene>
    <name evidence="8" type="ORF">ACFQ2J_12160</name>
</gene>
<keyword evidence="4 6" id="KW-1133">Transmembrane helix</keyword>
<accession>A0ABW3L2A7</accession>
<dbReference type="PANTHER" id="PTHR35007:SF2">
    <property type="entry name" value="PILUS ASSEMBLE PROTEIN"/>
    <property type="match status" value="1"/>
</dbReference>
<evidence type="ECO:0000313" key="9">
    <source>
        <dbReference type="Proteomes" id="UP001596990"/>
    </source>
</evidence>
<feature type="transmembrane region" description="Helical" evidence="6">
    <location>
        <begin position="101"/>
        <end position="120"/>
    </location>
</feature>
<protein>
    <submittedName>
        <fullName evidence="8">Type II secretion system F family protein</fullName>
    </submittedName>
</protein>
<name>A0ABW3L2A7_9BACI</name>
<evidence type="ECO:0000313" key="8">
    <source>
        <dbReference type="EMBL" id="MFD1019931.1"/>
    </source>
</evidence>
<comment type="subcellular location">
    <subcellularLocation>
        <location evidence="1">Cell membrane</location>
        <topology evidence="1">Multi-pass membrane protein</topology>
    </subcellularLocation>
</comment>
<keyword evidence="3 6" id="KW-0812">Transmembrane</keyword>